<dbReference type="GO" id="GO:0003677">
    <property type="term" value="F:DNA binding"/>
    <property type="evidence" value="ECO:0007669"/>
    <property type="project" value="UniProtKB-KW"/>
</dbReference>
<protein>
    <recommendedName>
        <fullName evidence="1">NAD(+) ADP-ribosyltransferase</fullName>
        <ecNumber evidence="1">2.4.2.30</ecNumber>
    </recommendedName>
</protein>
<dbReference type="EMBL" id="CAJOBJ010154859">
    <property type="protein sequence ID" value="CAF4821843.1"/>
    <property type="molecule type" value="Genomic_DNA"/>
</dbReference>
<evidence type="ECO:0000259" key="8">
    <source>
        <dbReference type="PROSITE" id="PS51060"/>
    </source>
</evidence>
<dbReference type="GO" id="GO:0003950">
    <property type="term" value="F:NAD+ poly-ADP-ribosyltransferase activity"/>
    <property type="evidence" value="ECO:0007669"/>
    <property type="project" value="UniProtKB-EC"/>
</dbReference>
<dbReference type="InterPro" id="IPR036930">
    <property type="entry name" value="WGR_dom_sf"/>
</dbReference>
<dbReference type="InterPro" id="IPR004102">
    <property type="entry name" value="Poly(ADP-ribose)pol_reg_dom"/>
</dbReference>
<feature type="domain" description="PARP alpha-helical" evidence="8">
    <location>
        <begin position="166"/>
        <end position="193"/>
    </location>
</feature>
<sequence>MSLVLENDSAFRKYSIKTSQLVTELHININKYLLTSYASKIDETVGIIISFKARLQKSVPDKIKLKLNDGAAVDPDSGLENTCHVLKDTETGEIYIAVLDLVDIMRGTNSYYKMQSLESDNGNEWLDRKYSQNLPNKYYLLEIDYGQHADNDTMQKLLGSANINIYSKLPKSVEELIKKIFKVKTMKEALLAL</sequence>
<evidence type="ECO:0000313" key="9">
    <source>
        <dbReference type="EMBL" id="CAF4817481.1"/>
    </source>
</evidence>
<dbReference type="GO" id="GO:0005730">
    <property type="term" value="C:nucleolus"/>
    <property type="evidence" value="ECO:0007669"/>
    <property type="project" value="TreeGrafter"/>
</dbReference>
<dbReference type="SUPFAM" id="SSF142921">
    <property type="entry name" value="WGR domain-like"/>
    <property type="match status" value="1"/>
</dbReference>
<name>A0A8S3BV67_9BILA</name>
<dbReference type="EC" id="2.4.2.30" evidence="1"/>
<dbReference type="AlphaFoldDB" id="A0A8S3BV67"/>
<dbReference type="GO" id="GO:1990404">
    <property type="term" value="F:NAD+-protein mono-ADP-ribosyltransferase activity"/>
    <property type="evidence" value="ECO:0007669"/>
    <property type="project" value="TreeGrafter"/>
</dbReference>
<evidence type="ECO:0000256" key="5">
    <source>
        <dbReference type="ARBA" id="ARBA00023027"/>
    </source>
</evidence>
<dbReference type="PROSITE" id="PS51060">
    <property type="entry name" value="PARP_ALPHA_HD"/>
    <property type="match status" value="1"/>
</dbReference>
<comment type="catalytic activity">
    <reaction evidence="7">
        <text>NAD(+) + (ADP-D-ribosyl)n-acceptor = nicotinamide + (ADP-D-ribosyl)n+1-acceptor + H(+).</text>
        <dbReference type="EC" id="2.4.2.30"/>
    </reaction>
</comment>
<dbReference type="InterPro" id="IPR050800">
    <property type="entry name" value="ARTD/PARP"/>
</dbReference>
<evidence type="ECO:0000256" key="7">
    <source>
        <dbReference type="ARBA" id="ARBA00033987"/>
    </source>
</evidence>
<dbReference type="Proteomes" id="UP000681720">
    <property type="component" value="Unassembled WGS sequence"/>
</dbReference>
<keyword evidence="2" id="KW-0328">Glycosyltransferase</keyword>
<evidence type="ECO:0000256" key="2">
    <source>
        <dbReference type="ARBA" id="ARBA00022676"/>
    </source>
</evidence>
<keyword evidence="5" id="KW-0520">NAD</keyword>
<accession>A0A8S3BV67</accession>
<evidence type="ECO:0000256" key="3">
    <source>
        <dbReference type="ARBA" id="ARBA00022679"/>
    </source>
</evidence>
<evidence type="ECO:0000256" key="6">
    <source>
        <dbReference type="ARBA" id="ARBA00023125"/>
    </source>
</evidence>
<evidence type="ECO:0000313" key="10">
    <source>
        <dbReference type="EMBL" id="CAF4821843.1"/>
    </source>
</evidence>
<evidence type="ECO:0000313" key="11">
    <source>
        <dbReference type="Proteomes" id="UP000676336"/>
    </source>
</evidence>
<keyword evidence="3" id="KW-0808">Transferase</keyword>
<reference evidence="9" key="1">
    <citation type="submission" date="2021-02" db="EMBL/GenBank/DDBJ databases">
        <authorList>
            <person name="Nowell W R."/>
        </authorList>
    </citation>
    <scope>NUCLEOTIDE SEQUENCE</scope>
</reference>
<keyword evidence="6" id="KW-0238">DNA-binding</keyword>
<dbReference type="GO" id="GO:0006302">
    <property type="term" value="P:double-strand break repair"/>
    <property type="evidence" value="ECO:0007669"/>
    <property type="project" value="TreeGrafter"/>
</dbReference>
<dbReference type="PANTHER" id="PTHR10459">
    <property type="entry name" value="DNA LIGASE"/>
    <property type="match status" value="1"/>
</dbReference>
<dbReference type="GO" id="GO:0070212">
    <property type="term" value="P:protein poly-ADP-ribosylation"/>
    <property type="evidence" value="ECO:0007669"/>
    <property type="project" value="TreeGrafter"/>
</dbReference>
<gene>
    <name evidence="10" type="ORF">GIL414_LOCUS48051</name>
    <name evidence="9" type="ORF">SMN809_LOCUS47878</name>
</gene>
<dbReference type="PANTHER" id="PTHR10459:SF112">
    <property type="entry name" value="POLY [ADP-RIBOSE] POLYMERASE 1"/>
    <property type="match status" value="1"/>
</dbReference>
<proteinExistence type="predicted"/>
<comment type="caution">
    <text evidence="9">The sequence shown here is derived from an EMBL/GenBank/DDBJ whole genome shotgun (WGS) entry which is preliminary data.</text>
</comment>
<dbReference type="Proteomes" id="UP000676336">
    <property type="component" value="Unassembled WGS sequence"/>
</dbReference>
<dbReference type="EMBL" id="CAJOBI010152648">
    <property type="protein sequence ID" value="CAF4817481.1"/>
    <property type="molecule type" value="Genomic_DNA"/>
</dbReference>
<keyword evidence="4" id="KW-0013">ADP-ribosylation</keyword>
<organism evidence="9 11">
    <name type="scientific">Rotaria magnacalcarata</name>
    <dbReference type="NCBI Taxonomy" id="392030"/>
    <lineage>
        <taxon>Eukaryota</taxon>
        <taxon>Metazoa</taxon>
        <taxon>Spiralia</taxon>
        <taxon>Gnathifera</taxon>
        <taxon>Rotifera</taxon>
        <taxon>Eurotatoria</taxon>
        <taxon>Bdelloidea</taxon>
        <taxon>Philodinida</taxon>
        <taxon>Philodinidae</taxon>
        <taxon>Rotaria</taxon>
    </lineage>
</organism>
<evidence type="ECO:0000256" key="1">
    <source>
        <dbReference type="ARBA" id="ARBA00012020"/>
    </source>
</evidence>
<evidence type="ECO:0000256" key="4">
    <source>
        <dbReference type="ARBA" id="ARBA00022765"/>
    </source>
</evidence>